<evidence type="ECO:0000256" key="1">
    <source>
        <dbReference type="SAM" id="MobiDB-lite"/>
    </source>
</evidence>
<name>A0A8T2NAG9_9TELE</name>
<keyword evidence="2" id="KW-0812">Transmembrane</keyword>
<feature type="transmembrane region" description="Helical" evidence="2">
    <location>
        <begin position="166"/>
        <end position="186"/>
    </location>
</feature>
<keyword evidence="2" id="KW-0472">Membrane</keyword>
<accession>A0A8T2NAG9</accession>
<feature type="region of interest" description="Disordered" evidence="1">
    <location>
        <begin position="131"/>
        <end position="155"/>
    </location>
</feature>
<dbReference type="Pfam" id="PF15677">
    <property type="entry name" value="CEND1"/>
    <property type="match status" value="1"/>
</dbReference>
<dbReference type="GO" id="GO:0030182">
    <property type="term" value="P:neuron differentiation"/>
    <property type="evidence" value="ECO:0007669"/>
    <property type="project" value="InterPro"/>
</dbReference>
<protein>
    <recommendedName>
        <fullName evidence="5">Cell cycle exit and neuronal differentiation protein 1</fullName>
    </recommendedName>
</protein>
<dbReference type="AlphaFoldDB" id="A0A8T2NAG9"/>
<feature type="region of interest" description="Disordered" evidence="1">
    <location>
        <begin position="47"/>
        <end position="107"/>
    </location>
</feature>
<comment type="caution">
    <text evidence="3">The sequence shown here is derived from an EMBL/GenBank/DDBJ whole genome shotgun (WGS) entry which is preliminary data.</text>
</comment>
<dbReference type="OrthoDB" id="10482058at2759"/>
<reference evidence="3" key="1">
    <citation type="thesis" date="2021" institute="BYU ScholarsArchive" country="Provo, UT, USA">
        <title>Applications of and Algorithms for Genome Assembly and Genomic Analyses with an Emphasis on Marine Teleosts.</title>
        <authorList>
            <person name="Pickett B.D."/>
        </authorList>
    </citation>
    <scope>NUCLEOTIDE SEQUENCE</scope>
    <source>
        <strain evidence="3">HI-2016</strain>
    </source>
</reference>
<sequence length="189" mass="20093">MYSAASQYSPVLYRYLFVFRFCGSLRPPILRFSAPIPLQRRPKLGLFYRGDPMETKTKSVPGAPRSTSAPRPEKPPERTRKKQAAPPSKANPAPAPAPAKAPAPAPATQLPAAVITEKPFDNVVKQDKAAGDEAAMQNESANHGLPAGGAEAEDPKTDCMDSLRPLLIGGAVIAGAAILVGLFILARRN</sequence>
<evidence type="ECO:0008006" key="5">
    <source>
        <dbReference type="Google" id="ProtNLM"/>
    </source>
</evidence>
<evidence type="ECO:0000313" key="4">
    <source>
        <dbReference type="Proteomes" id="UP000824540"/>
    </source>
</evidence>
<dbReference type="EMBL" id="JAFBMS010000102">
    <property type="protein sequence ID" value="KAG9336330.1"/>
    <property type="molecule type" value="Genomic_DNA"/>
</dbReference>
<gene>
    <name evidence="3" type="ORF">JZ751_002677</name>
</gene>
<evidence type="ECO:0000313" key="3">
    <source>
        <dbReference type="EMBL" id="KAG9336330.1"/>
    </source>
</evidence>
<proteinExistence type="predicted"/>
<dbReference type="Proteomes" id="UP000824540">
    <property type="component" value="Unassembled WGS sequence"/>
</dbReference>
<dbReference type="InterPro" id="IPR020162">
    <property type="entry name" value="Cend1"/>
</dbReference>
<feature type="compositionally biased region" description="Pro residues" evidence="1">
    <location>
        <begin position="93"/>
        <end position="105"/>
    </location>
</feature>
<keyword evidence="4" id="KW-1185">Reference proteome</keyword>
<keyword evidence="2" id="KW-1133">Transmembrane helix</keyword>
<organism evidence="3 4">
    <name type="scientific">Albula glossodonta</name>
    <name type="common">roundjaw bonefish</name>
    <dbReference type="NCBI Taxonomy" id="121402"/>
    <lineage>
        <taxon>Eukaryota</taxon>
        <taxon>Metazoa</taxon>
        <taxon>Chordata</taxon>
        <taxon>Craniata</taxon>
        <taxon>Vertebrata</taxon>
        <taxon>Euteleostomi</taxon>
        <taxon>Actinopterygii</taxon>
        <taxon>Neopterygii</taxon>
        <taxon>Teleostei</taxon>
        <taxon>Albuliformes</taxon>
        <taxon>Albulidae</taxon>
        <taxon>Albula</taxon>
    </lineage>
</organism>
<dbReference type="GO" id="GO:0021549">
    <property type="term" value="P:cerebellum development"/>
    <property type="evidence" value="ECO:0007669"/>
    <property type="project" value="InterPro"/>
</dbReference>
<evidence type="ECO:0000256" key="2">
    <source>
        <dbReference type="SAM" id="Phobius"/>
    </source>
</evidence>